<proteinExistence type="predicted"/>
<dbReference type="EMBL" id="QTSX02007132">
    <property type="protein sequence ID" value="KAJ9050888.1"/>
    <property type="molecule type" value="Genomic_DNA"/>
</dbReference>
<accession>A0ACC2RLF2</accession>
<dbReference type="Proteomes" id="UP001165960">
    <property type="component" value="Unassembled WGS sequence"/>
</dbReference>
<organism evidence="1 2">
    <name type="scientific">Entomophthora muscae</name>
    <dbReference type="NCBI Taxonomy" id="34485"/>
    <lineage>
        <taxon>Eukaryota</taxon>
        <taxon>Fungi</taxon>
        <taxon>Fungi incertae sedis</taxon>
        <taxon>Zoopagomycota</taxon>
        <taxon>Entomophthoromycotina</taxon>
        <taxon>Entomophthoromycetes</taxon>
        <taxon>Entomophthorales</taxon>
        <taxon>Entomophthoraceae</taxon>
        <taxon>Entomophthora</taxon>
    </lineage>
</organism>
<name>A0ACC2RLF2_9FUNG</name>
<evidence type="ECO:0000313" key="1">
    <source>
        <dbReference type="EMBL" id="KAJ9050888.1"/>
    </source>
</evidence>
<reference evidence="1" key="1">
    <citation type="submission" date="2022-04" db="EMBL/GenBank/DDBJ databases">
        <title>Genome of the entomopathogenic fungus Entomophthora muscae.</title>
        <authorList>
            <person name="Elya C."/>
            <person name="Lovett B.R."/>
            <person name="Lee E."/>
            <person name="Macias A.M."/>
            <person name="Hajek A.E."/>
            <person name="De Bivort B.L."/>
            <person name="Kasson M.T."/>
            <person name="De Fine Licht H.H."/>
            <person name="Stajich J.E."/>
        </authorList>
    </citation>
    <scope>NUCLEOTIDE SEQUENCE</scope>
    <source>
        <strain evidence="1">Berkeley</strain>
    </source>
</reference>
<protein>
    <submittedName>
        <fullName evidence="1">Uncharacterized protein</fullName>
    </submittedName>
</protein>
<keyword evidence="2" id="KW-1185">Reference proteome</keyword>
<comment type="caution">
    <text evidence="1">The sequence shown here is derived from an EMBL/GenBank/DDBJ whole genome shotgun (WGS) entry which is preliminary data.</text>
</comment>
<gene>
    <name evidence="1" type="ORF">DSO57_1009998</name>
</gene>
<sequence length="359" mass="40784">MQLTILYLGLVAVAKCAWMIEEALGFDPSILLIPDKTANDLTRYFDPKVITSVIGQIKRNPPQRLATPGTQVPVSSQDMIDSFEMAYMSLCPSRHILAFQCICRRDYTTVEVVNNKRLQASAIIAVFPKRRTITVSYKFTKSIRNWVTNFDFQTVQMPHAPDGVKVHRGMYRHYLSIHNQTMNRVSLLLATKCQGCRIMATGYSLGASIAVISAPGWHEFKQTHDVRVDVIAYSGPRTGNLAAKLYFESLSVPITRYTNQNDFISMLPPRSFGYVHAGVEIYEHASSNSMKTVLRTCHQDYDEDPNCQWRETRIPSAIRHAFPLNQFVPLPPYCNSPNPIILRLPSFNFHREPKNNTNP</sequence>
<evidence type="ECO:0000313" key="2">
    <source>
        <dbReference type="Proteomes" id="UP001165960"/>
    </source>
</evidence>